<gene>
    <name evidence="1" type="ORF">GCM10023336_30420</name>
</gene>
<proteinExistence type="predicted"/>
<name>A0ABP9KGY6_9ACTN</name>
<organism evidence="1 2">
    <name type="scientific">Streptomyces similanensis</name>
    <dbReference type="NCBI Taxonomy" id="1274988"/>
    <lineage>
        <taxon>Bacteria</taxon>
        <taxon>Bacillati</taxon>
        <taxon>Actinomycetota</taxon>
        <taxon>Actinomycetes</taxon>
        <taxon>Kitasatosporales</taxon>
        <taxon>Streptomycetaceae</taxon>
        <taxon>Streptomyces</taxon>
    </lineage>
</organism>
<keyword evidence="2" id="KW-1185">Reference proteome</keyword>
<dbReference type="EMBL" id="BAABKC010000044">
    <property type="protein sequence ID" value="GAA5057018.1"/>
    <property type="molecule type" value="Genomic_DNA"/>
</dbReference>
<dbReference type="RefSeq" id="WP_345668792.1">
    <property type="nucleotide sequence ID" value="NZ_BAABKC010000044.1"/>
</dbReference>
<accession>A0ABP9KGY6</accession>
<sequence>MLQTGTHPSPDVPTATVPRLAFGQWGPLNELVNDHHPATLSLPRRRQADVPHFLEGIAGNLERRSAKRSDRRF</sequence>
<comment type="caution">
    <text evidence="1">The sequence shown here is derived from an EMBL/GenBank/DDBJ whole genome shotgun (WGS) entry which is preliminary data.</text>
</comment>
<protein>
    <submittedName>
        <fullName evidence="1">Uncharacterized protein</fullName>
    </submittedName>
</protein>
<reference evidence="2" key="1">
    <citation type="journal article" date="2019" name="Int. J. Syst. Evol. Microbiol.">
        <title>The Global Catalogue of Microorganisms (GCM) 10K type strain sequencing project: providing services to taxonomists for standard genome sequencing and annotation.</title>
        <authorList>
            <consortium name="The Broad Institute Genomics Platform"/>
            <consortium name="The Broad Institute Genome Sequencing Center for Infectious Disease"/>
            <person name="Wu L."/>
            <person name="Ma J."/>
        </authorList>
    </citation>
    <scope>NUCLEOTIDE SEQUENCE [LARGE SCALE GENOMIC DNA]</scope>
    <source>
        <strain evidence="2">JCM 18410</strain>
    </source>
</reference>
<evidence type="ECO:0000313" key="2">
    <source>
        <dbReference type="Proteomes" id="UP001500124"/>
    </source>
</evidence>
<dbReference type="Proteomes" id="UP001500124">
    <property type="component" value="Unassembled WGS sequence"/>
</dbReference>
<evidence type="ECO:0000313" key="1">
    <source>
        <dbReference type="EMBL" id="GAA5057018.1"/>
    </source>
</evidence>